<evidence type="ECO:0000313" key="3">
    <source>
        <dbReference type="Proteomes" id="UP000059680"/>
    </source>
</evidence>
<dbReference type="Proteomes" id="UP000059680">
    <property type="component" value="Chromosome 7"/>
</dbReference>
<evidence type="ECO:0000313" key="2">
    <source>
        <dbReference type="EMBL" id="BAT01605.1"/>
    </source>
</evidence>
<dbReference type="AlphaFoldDB" id="A0A0P0X6E9"/>
<feature type="region of interest" description="Disordered" evidence="1">
    <location>
        <begin position="72"/>
        <end position="95"/>
    </location>
</feature>
<reference evidence="2 3" key="2">
    <citation type="journal article" date="2013" name="Plant Cell Physiol.">
        <title>Rice Annotation Project Database (RAP-DB): an integrative and interactive database for rice genomics.</title>
        <authorList>
            <person name="Sakai H."/>
            <person name="Lee S.S."/>
            <person name="Tanaka T."/>
            <person name="Numa H."/>
            <person name="Kim J."/>
            <person name="Kawahara Y."/>
            <person name="Wakimoto H."/>
            <person name="Yang C.C."/>
            <person name="Iwamoto M."/>
            <person name="Abe T."/>
            <person name="Yamada Y."/>
            <person name="Muto A."/>
            <person name="Inokuchi H."/>
            <person name="Ikemura T."/>
            <person name="Matsumoto T."/>
            <person name="Sasaki T."/>
            <person name="Itoh T."/>
        </authorList>
    </citation>
    <scope>NUCLEOTIDE SEQUENCE [LARGE SCALE GENOMIC DNA]</scope>
    <source>
        <strain evidence="3">cv. Nipponbare</strain>
    </source>
</reference>
<proteinExistence type="predicted"/>
<sequence>MLSVPVVESIRVVLRLKVHIGAWPIPRVRQARHGSDGVVGRARRQQCQRHGGRGGGERVVVLGGKVGDSERVGRREELDGERRQAPSARVRAPRRRGRRRGGLVLRRLLGFLAESLLGADEEAAGDGVARVLGLVGLADDEAEPGGVRLVELVRVLLRLEVHANARRGWDGCGGVAIAACTGARGDDLVDGGGVVGAPSGGGGGGRGGGGFGVAGGGRGGVAGEGGGVRGGGHESVS</sequence>
<protein>
    <submittedName>
        <fullName evidence="2">Os07g0496401 protein</fullName>
    </submittedName>
</protein>
<dbReference type="PaxDb" id="39947-A0A0P0X6E9"/>
<feature type="compositionally biased region" description="Basic and acidic residues" evidence="1">
    <location>
        <begin position="72"/>
        <end position="84"/>
    </location>
</feature>
<gene>
    <name evidence="2" type="ordered locus">Os07g0496401</name>
    <name evidence="2" type="ORF">OSNPB_070496401</name>
</gene>
<reference evidence="3" key="1">
    <citation type="journal article" date="2005" name="Nature">
        <title>The map-based sequence of the rice genome.</title>
        <authorList>
            <consortium name="International rice genome sequencing project (IRGSP)"/>
            <person name="Matsumoto T."/>
            <person name="Wu J."/>
            <person name="Kanamori H."/>
            <person name="Katayose Y."/>
            <person name="Fujisawa M."/>
            <person name="Namiki N."/>
            <person name="Mizuno H."/>
            <person name="Yamamoto K."/>
            <person name="Antonio B.A."/>
            <person name="Baba T."/>
            <person name="Sakata K."/>
            <person name="Nagamura Y."/>
            <person name="Aoki H."/>
            <person name="Arikawa K."/>
            <person name="Arita K."/>
            <person name="Bito T."/>
            <person name="Chiden Y."/>
            <person name="Fujitsuka N."/>
            <person name="Fukunaka R."/>
            <person name="Hamada M."/>
            <person name="Harada C."/>
            <person name="Hayashi A."/>
            <person name="Hijishita S."/>
            <person name="Honda M."/>
            <person name="Hosokawa S."/>
            <person name="Ichikawa Y."/>
            <person name="Idonuma A."/>
            <person name="Iijima M."/>
            <person name="Ikeda M."/>
            <person name="Ikeno M."/>
            <person name="Ito K."/>
            <person name="Ito S."/>
            <person name="Ito T."/>
            <person name="Ito Y."/>
            <person name="Ito Y."/>
            <person name="Iwabuchi A."/>
            <person name="Kamiya K."/>
            <person name="Karasawa W."/>
            <person name="Kurita K."/>
            <person name="Katagiri S."/>
            <person name="Kikuta A."/>
            <person name="Kobayashi H."/>
            <person name="Kobayashi N."/>
            <person name="Machita K."/>
            <person name="Maehara T."/>
            <person name="Masukawa M."/>
            <person name="Mizubayashi T."/>
            <person name="Mukai Y."/>
            <person name="Nagasaki H."/>
            <person name="Nagata Y."/>
            <person name="Naito S."/>
            <person name="Nakashima M."/>
            <person name="Nakama Y."/>
            <person name="Nakamichi Y."/>
            <person name="Nakamura M."/>
            <person name="Meguro A."/>
            <person name="Negishi M."/>
            <person name="Ohta I."/>
            <person name="Ohta T."/>
            <person name="Okamoto M."/>
            <person name="Ono N."/>
            <person name="Saji S."/>
            <person name="Sakaguchi M."/>
            <person name="Sakai K."/>
            <person name="Shibata M."/>
            <person name="Shimokawa T."/>
            <person name="Song J."/>
            <person name="Takazaki Y."/>
            <person name="Terasawa K."/>
            <person name="Tsugane M."/>
            <person name="Tsuji K."/>
            <person name="Ueda S."/>
            <person name="Waki K."/>
            <person name="Yamagata H."/>
            <person name="Yamamoto M."/>
            <person name="Yamamoto S."/>
            <person name="Yamane H."/>
            <person name="Yoshiki S."/>
            <person name="Yoshihara R."/>
            <person name="Yukawa K."/>
            <person name="Zhong H."/>
            <person name="Yano M."/>
            <person name="Yuan Q."/>
            <person name="Ouyang S."/>
            <person name="Liu J."/>
            <person name="Jones K.M."/>
            <person name="Gansberger K."/>
            <person name="Moffat K."/>
            <person name="Hill J."/>
            <person name="Bera J."/>
            <person name="Fadrosh D."/>
            <person name="Jin S."/>
            <person name="Johri S."/>
            <person name="Kim M."/>
            <person name="Overton L."/>
            <person name="Reardon M."/>
            <person name="Tsitrin T."/>
            <person name="Vuong H."/>
            <person name="Weaver B."/>
            <person name="Ciecko A."/>
            <person name="Tallon L."/>
            <person name="Jackson J."/>
            <person name="Pai G."/>
            <person name="Aken S.V."/>
            <person name="Utterback T."/>
            <person name="Reidmuller S."/>
            <person name="Feldblyum T."/>
            <person name="Hsiao J."/>
            <person name="Zismann V."/>
            <person name="Iobst S."/>
            <person name="de Vazeille A.R."/>
            <person name="Buell C.R."/>
            <person name="Ying K."/>
            <person name="Li Y."/>
            <person name="Lu T."/>
            <person name="Huang Y."/>
            <person name="Zhao Q."/>
            <person name="Feng Q."/>
            <person name="Zhang L."/>
            <person name="Zhu J."/>
            <person name="Weng Q."/>
            <person name="Mu J."/>
            <person name="Lu Y."/>
            <person name="Fan D."/>
            <person name="Liu Y."/>
            <person name="Guan J."/>
            <person name="Zhang Y."/>
            <person name="Yu S."/>
            <person name="Liu X."/>
            <person name="Zhang Y."/>
            <person name="Hong G."/>
            <person name="Han B."/>
            <person name="Choisne N."/>
            <person name="Demange N."/>
            <person name="Orjeda G."/>
            <person name="Samain S."/>
            <person name="Cattolico L."/>
            <person name="Pelletier E."/>
            <person name="Couloux A."/>
            <person name="Segurens B."/>
            <person name="Wincker P."/>
            <person name="D'Hont A."/>
            <person name="Scarpelli C."/>
            <person name="Weissenbach J."/>
            <person name="Salanoubat M."/>
            <person name="Quetier F."/>
            <person name="Yu Y."/>
            <person name="Kim H.R."/>
            <person name="Rambo T."/>
            <person name="Currie J."/>
            <person name="Collura K."/>
            <person name="Luo M."/>
            <person name="Yang T."/>
            <person name="Ammiraju J.S.S."/>
            <person name="Engler F."/>
            <person name="Soderlund C."/>
            <person name="Wing R.A."/>
            <person name="Palmer L.E."/>
            <person name="de la Bastide M."/>
            <person name="Spiegel L."/>
            <person name="Nascimento L."/>
            <person name="Zutavern T."/>
            <person name="O'Shaughnessy A."/>
            <person name="Dike S."/>
            <person name="Dedhia N."/>
            <person name="Preston R."/>
            <person name="Balija V."/>
            <person name="McCombie W.R."/>
            <person name="Chow T."/>
            <person name="Chen H."/>
            <person name="Chung M."/>
            <person name="Chen C."/>
            <person name="Shaw J."/>
            <person name="Wu H."/>
            <person name="Hsiao K."/>
            <person name="Chao Y."/>
            <person name="Chu M."/>
            <person name="Cheng C."/>
            <person name="Hour A."/>
            <person name="Lee P."/>
            <person name="Lin S."/>
            <person name="Lin Y."/>
            <person name="Liou J."/>
            <person name="Liu S."/>
            <person name="Hsing Y."/>
            <person name="Raghuvanshi S."/>
            <person name="Mohanty A."/>
            <person name="Bharti A.K."/>
            <person name="Gaur A."/>
            <person name="Gupta V."/>
            <person name="Kumar D."/>
            <person name="Ravi V."/>
            <person name="Vij S."/>
            <person name="Kapur A."/>
            <person name="Khurana P."/>
            <person name="Khurana P."/>
            <person name="Khurana J.P."/>
            <person name="Tyagi A.K."/>
            <person name="Gaikwad K."/>
            <person name="Singh A."/>
            <person name="Dalal V."/>
            <person name="Srivastava S."/>
            <person name="Dixit A."/>
            <person name="Pal A.K."/>
            <person name="Ghazi I.A."/>
            <person name="Yadav M."/>
            <person name="Pandit A."/>
            <person name="Bhargava A."/>
            <person name="Sureshbabu K."/>
            <person name="Batra K."/>
            <person name="Sharma T.R."/>
            <person name="Mohapatra T."/>
            <person name="Singh N.K."/>
            <person name="Messing J."/>
            <person name="Nelson A.B."/>
            <person name="Fuks G."/>
            <person name="Kavchok S."/>
            <person name="Keizer G."/>
            <person name="Linton E."/>
            <person name="Llaca V."/>
            <person name="Song R."/>
            <person name="Tanyolac B."/>
            <person name="Young S."/>
            <person name="Ho-Il K."/>
            <person name="Hahn J.H."/>
            <person name="Sangsakoo G."/>
            <person name="Vanavichit A."/>
            <person name="de Mattos Luiz.A.T."/>
            <person name="Zimmer P.D."/>
            <person name="Malone G."/>
            <person name="Dellagostin O."/>
            <person name="de Oliveira A.C."/>
            <person name="Bevan M."/>
            <person name="Bancroft I."/>
            <person name="Minx P."/>
            <person name="Cordum H."/>
            <person name="Wilson R."/>
            <person name="Cheng Z."/>
            <person name="Jin W."/>
            <person name="Jiang J."/>
            <person name="Leong S.A."/>
            <person name="Iwama H."/>
            <person name="Gojobori T."/>
            <person name="Itoh T."/>
            <person name="Niimura Y."/>
            <person name="Fujii Y."/>
            <person name="Habara T."/>
            <person name="Sakai H."/>
            <person name="Sato Y."/>
            <person name="Wilson G."/>
            <person name="Kumar K."/>
            <person name="McCouch S."/>
            <person name="Juretic N."/>
            <person name="Hoen D."/>
            <person name="Wright S."/>
            <person name="Bruskiewich R."/>
            <person name="Bureau T."/>
            <person name="Miyao A."/>
            <person name="Hirochika H."/>
            <person name="Nishikawa T."/>
            <person name="Kadowaki K."/>
            <person name="Sugiura M."/>
            <person name="Burr B."/>
            <person name="Sasaki T."/>
        </authorList>
    </citation>
    <scope>NUCLEOTIDE SEQUENCE [LARGE SCALE GENOMIC DNA]</scope>
    <source>
        <strain evidence="3">cv. Nipponbare</strain>
    </source>
</reference>
<name>A0A0P0X6E9_ORYSJ</name>
<organism evidence="2 3">
    <name type="scientific">Oryza sativa subsp. japonica</name>
    <name type="common">Rice</name>
    <dbReference type="NCBI Taxonomy" id="39947"/>
    <lineage>
        <taxon>Eukaryota</taxon>
        <taxon>Viridiplantae</taxon>
        <taxon>Streptophyta</taxon>
        <taxon>Embryophyta</taxon>
        <taxon>Tracheophyta</taxon>
        <taxon>Spermatophyta</taxon>
        <taxon>Magnoliopsida</taxon>
        <taxon>Liliopsida</taxon>
        <taxon>Poales</taxon>
        <taxon>Poaceae</taxon>
        <taxon>BOP clade</taxon>
        <taxon>Oryzoideae</taxon>
        <taxon>Oryzeae</taxon>
        <taxon>Oryzinae</taxon>
        <taxon>Oryza</taxon>
        <taxon>Oryza sativa</taxon>
    </lineage>
</organism>
<reference evidence="2 3" key="3">
    <citation type="journal article" date="2013" name="Rice">
        <title>Improvement of the Oryza sativa Nipponbare reference genome using next generation sequence and optical map data.</title>
        <authorList>
            <person name="Kawahara Y."/>
            <person name="de la Bastide M."/>
            <person name="Hamilton J.P."/>
            <person name="Kanamori H."/>
            <person name="McCombie W.R."/>
            <person name="Ouyang S."/>
            <person name="Schwartz D.C."/>
            <person name="Tanaka T."/>
            <person name="Wu J."/>
            <person name="Zhou S."/>
            <person name="Childs K.L."/>
            <person name="Davidson R.M."/>
            <person name="Lin H."/>
            <person name="Quesada-Ocampo L."/>
            <person name="Vaillancourt B."/>
            <person name="Sakai H."/>
            <person name="Lee S.S."/>
            <person name="Kim J."/>
            <person name="Numa H."/>
            <person name="Itoh T."/>
            <person name="Buell C.R."/>
            <person name="Matsumoto T."/>
        </authorList>
    </citation>
    <scope>NUCLEOTIDE SEQUENCE [LARGE SCALE GENOMIC DNA]</scope>
    <source>
        <strain evidence="3">cv. Nipponbare</strain>
    </source>
</reference>
<keyword evidence="3" id="KW-1185">Reference proteome</keyword>
<evidence type="ECO:0000256" key="1">
    <source>
        <dbReference type="SAM" id="MobiDB-lite"/>
    </source>
</evidence>
<dbReference type="EMBL" id="AP014963">
    <property type="protein sequence ID" value="BAT01605.1"/>
    <property type="molecule type" value="Genomic_DNA"/>
</dbReference>
<accession>A0A0P0X6E9</accession>
<dbReference type="InParanoid" id="A0A0P0X6E9"/>
<dbReference type="Gramene" id="Os07t0496401-00">
    <property type="protein sequence ID" value="Os07t0496401-00"/>
    <property type="gene ID" value="Os07g0496401"/>
</dbReference>